<dbReference type="AlphaFoldDB" id="A0A9P6D5I6"/>
<feature type="region of interest" description="Disordered" evidence="1">
    <location>
        <begin position="25"/>
        <end position="45"/>
    </location>
</feature>
<evidence type="ECO:0000313" key="2">
    <source>
        <dbReference type="EMBL" id="KAF9491917.1"/>
    </source>
</evidence>
<feature type="region of interest" description="Disordered" evidence="1">
    <location>
        <begin position="725"/>
        <end position="748"/>
    </location>
</feature>
<feature type="compositionally biased region" description="Polar residues" evidence="1">
    <location>
        <begin position="728"/>
        <end position="737"/>
    </location>
</feature>
<feature type="compositionally biased region" description="Polar residues" evidence="1">
    <location>
        <begin position="604"/>
        <end position="615"/>
    </location>
</feature>
<name>A0A9P6D5I6_PLEER</name>
<feature type="compositionally biased region" description="Acidic residues" evidence="1">
    <location>
        <begin position="1029"/>
        <end position="1048"/>
    </location>
</feature>
<reference evidence="2" key="1">
    <citation type="submission" date="2020-11" db="EMBL/GenBank/DDBJ databases">
        <authorList>
            <consortium name="DOE Joint Genome Institute"/>
            <person name="Ahrendt S."/>
            <person name="Riley R."/>
            <person name="Andreopoulos W."/>
            <person name="Labutti K."/>
            <person name="Pangilinan J."/>
            <person name="Ruiz-Duenas F.J."/>
            <person name="Barrasa J.M."/>
            <person name="Sanchez-Garcia M."/>
            <person name="Camarero S."/>
            <person name="Miyauchi S."/>
            <person name="Serrano A."/>
            <person name="Linde D."/>
            <person name="Babiker R."/>
            <person name="Drula E."/>
            <person name="Ayuso-Fernandez I."/>
            <person name="Pacheco R."/>
            <person name="Padilla G."/>
            <person name="Ferreira P."/>
            <person name="Barriuso J."/>
            <person name="Kellner H."/>
            <person name="Castanera R."/>
            <person name="Alfaro M."/>
            <person name="Ramirez L."/>
            <person name="Pisabarro A.G."/>
            <person name="Kuo A."/>
            <person name="Tritt A."/>
            <person name="Lipzen A."/>
            <person name="He G."/>
            <person name="Yan M."/>
            <person name="Ng V."/>
            <person name="Cullen D."/>
            <person name="Martin F."/>
            <person name="Rosso M.-N."/>
            <person name="Henrissat B."/>
            <person name="Hibbett D."/>
            <person name="Martinez A.T."/>
            <person name="Grigoriev I.V."/>
        </authorList>
    </citation>
    <scope>NUCLEOTIDE SEQUENCE</scope>
    <source>
        <strain evidence="2">ATCC 90797</strain>
    </source>
</reference>
<keyword evidence="3" id="KW-1185">Reference proteome</keyword>
<gene>
    <name evidence="2" type="ORF">BDN71DRAFT_1273770</name>
</gene>
<comment type="caution">
    <text evidence="2">The sequence shown here is derived from an EMBL/GenBank/DDBJ whole genome shotgun (WGS) entry which is preliminary data.</text>
</comment>
<evidence type="ECO:0000313" key="3">
    <source>
        <dbReference type="Proteomes" id="UP000807025"/>
    </source>
</evidence>
<sequence>MGDLPLRDPEDNITLEELASRINLNDASGFGGEPPNGSQPPIPAPNIYSPFPNKAAFDIGKWYWSQPNKSQADFEALIRIITMEGFAANDLAGINWAKINRETGDSSSTVFDNAAGWLTRSATIEIPSGKKNVPAAKFTVDRIFVKSLVEVIRAKFRSHSSIGFHYVPYKLIWASNPGSEQLVSGELYNSPAFLVAHAELQASPPEPDCMLPRNIAALMLWSDATHLTDFGSASLWPFYLQYGNQSKYERNRPSSNAFDHIAYIQHLPQSVQQFIREFTGKAASKPLLTHCKRELMHAIWRLLLDDEFREAYIHGIIVDCSDGFRRRMYPRFFTYSADYPEKVLLLLIRDMGNCPCPRCLVKKSAIRALGTPADINQRRNGKRVDSKTLHTKISKARKLIYKQGYVVNSKLVDNLLKSESLVPTENAFSVRLGDCGLDVFTMFLPDALHEWPLGVLCQIVMHILRILQAHDKQLLIEFDSRFSQVPPFGRDTIRYFGDNVSGMKKFAARNWEDIIQCIIPVVEGLLPEPHNSIILDLLFITAYTHSLCMLRMHTTDTLQLLDKTTIEFGKHVRRFAEVTCTAFNTTELPKETAARMRHLAWKTQVSSGNTSSDPMQPTLTNTATTTTPNATLQPNTNIAQASSNMRTFSLSTYKLHSAGGHYADAICEYGTTDSYTTQLGEVEHRRAKTGRYMRTSKKQFEEQLAAMDICDQRIRDIEHQLCLHEAQQKSSQPSSADTGGKPDEEDSSKLDVHHFIGVSQQDYIDIGGWLLKNQADPAVKDFFPRLQDHLLARLRGQPHSGDGFMFHEEQRAQIVFRNNRMYPHQTFHINYTTYDVRREQDLVKSAGPRQDIMLLTQTPTPHDIFHSYWFARVIGIYHVNVVDLGSSFSVPQRMEFLFVRWMGCEPGWTSGFESLRLERVGFIPAFDRNAFGFVDPNNVIRAGHLIPVFKNGRTHRLLGRSWLARGKDSDDSDWDTFYVNCFADRDLLMRHIGGAVGHRTAMSIEAAHPRILQEASNDPDVSQEHDLSASEDSDEHLNTDDDSNDSES</sequence>
<dbReference type="OrthoDB" id="2687259at2759"/>
<dbReference type="Pfam" id="PF18759">
    <property type="entry name" value="Plavaka"/>
    <property type="match status" value="1"/>
</dbReference>
<dbReference type="EMBL" id="MU154610">
    <property type="protein sequence ID" value="KAF9491917.1"/>
    <property type="molecule type" value="Genomic_DNA"/>
</dbReference>
<accession>A0A9P6D5I6</accession>
<dbReference type="Proteomes" id="UP000807025">
    <property type="component" value="Unassembled WGS sequence"/>
</dbReference>
<evidence type="ECO:0000256" key="1">
    <source>
        <dbReference type="SAM" id="MobiDB-lite"/>
    </source>
</evidence>
<proteinExistence type="predicted"/>
<feature type="region of interest" description="Disordered" evidence="1">
    <location>
        <begin position="1013"/>
        <end position="1048"/>
    </location>
</feature>
<feature type="compositionally biased region" description="Low complexity" evidence="1">
    <location>
        <begin position="616"/>
        <end position="635"/>
    </location>
</feature>
<feature type="region of interest" description="Disordered" evidence="1">
    <location>
        <begin position="604"/>
        <end position="635"/>
    </location>
</feature>
<dbReference type="InterPro" id="IPR041078">
    <property type="entry name" value="Plavaka"/>
</dbReference>
<protein>
    <submittedName>
        <fullName evidence="2">Uncharacterized protein</fullName>
    </submittedName>
</protein>
<organism evidence="2 3">
    <name type="scientific">Pleurotus eryngii</name>
    <name type="common">Boletus of the steppes</name>
    <dbReference type="NCBI Taxonomy" id="5323"/>
    <lineage>
        <taxon>Eukaryota</taxon>
        <taxon>Fungi</taxon>
        <taxon>Dikarya</taxon>
        <taxon>Basidiomycota</taxon>
        <taxon>Agaricomycotina</taxon>
        <taxon>Agaricomycetes</taxon>
        <taxon>Agaricomycetidae</taxon>
        <taxon>Agaricales</taxon>
        <taxon>Pleurotineae</taxon>
        <taxon>Pleurotaceae</taxon>
        <taxon>Pleurotus</taxon>
    </lineage>
</organism>